<organism evidence="1 2">
    <name type="scientific">Arctium lappa</name>
    <name type="common">Greater burdock</name>
    <name type="synonym">Lappa major</name>
    <dbReference type="NCBI Taxonomy" id="4217"/>
    <lineage>
        <taxon>Eukaryota</taxon>
        <taxon>Viridiplantae</taxon>
        <taxon>Streptophyta</taxon>
        <taxon>Embryophyta</taxon>
        <taxon>Tracheophyta</taxon>
        <taxon>Spermatophyta</taxon>
        <taxon>Magnoliopsida</taxon>
        <taxon>eudicotyledons</taxon>
        <taxon>Gunneridae</taxon>
        <taxon>Pentapetalae</taxon>
        <taxon>asterids</taxon>
        <taxon>campanulids</taxon>
        <taxon>Asterales</taxon>
        <taxon>Asteraceae</taxon>
        <taxon>Carduoideae</taxon>
        <taxon>Cardueae</taxon>
        <taxon>Arctiinae</taxon>
        <taxon>Arctium</taxon>
    </lineage>
</organism>
<proteinExistence type="predicted"/>
<keyword evidence="2" id="KW-1185">Reference proteome</keyword>
<reference evidence="2" key="1">
    <citation type="journal article" date="2022" name="Mol. Ecol. Resour.">
        <title>The genomes of chicory, endive, great burdock and yacon provide insights into Asteraceae palaeo-polyploidization history and plant inulin production.</title>
        <authorList>
            <person name="Fan W."/>
            <person name="Wang S."/>
            <person name="Wang H."/>
            <person name="Wang A."/>
            <person name="Jiang F."/>
            <person name="Liu H."/>
            <person name="Zhao H."/>
            <person name="Xu D."/>
            <person name="Zhang Y."/>
        </authorList>
    </citation>
    <scope>NUCLEOTIDE SEQUENCE [LARGE SCALE GENOMIC DNA]</scope>
    <source>
        <strain evidence="2">cv. Niubang</strain>
    </source>
</reference>
<sequence length="1132" mass="128778">MSTIHNSCIAKRTRLQRKLLSQEWCGSTSNQSRKRNRELGFSESGSDSEHEVIDVDDYWIKKKKRASKTVVNGNASKGSSRLGRSLDQAIRIDDSDEDQDYEHGSGCSFRSKISLKKSIKDEESDDEESDGVEKIDDIEPSKITMESNGFGSASSFKTGKHTYFVYSSDDSDSDDTVVIFDEIDADEDFQTFCKYHDRKQNDRNTCFYDLSTVDDDDEPSSFGEGENDNSENLDFWINKLLYNQSTEDDHEPTSNTNTGLYNQSTEDDKPSSSIESETNNSHDSDVLPPIEKPNKQPTNTKQSGMKNMEEKALSGSVNRKEKNHSVPKAAMKKMDKKPTDCSSDTDTNGKTNVEHIANSVKQRECKSRRVPREENGGFVDAILDSIVGNGGIHDKEGDEDDDNDDRLSLRFRFDDSDDECLSRKTDDSDLERLYREMDFELECEEIGSYKTPMVENRDKDDYNGKNDEEIKPTQFELCQRGEHDDIYFEEQTGMRCGLCGAVLLESRFAISKLVGRSKRSYLSDEQQFSSPENLYFDSSDWNLCEKTEGTFWELIPTRIRAHLYPHQQEGLKFLWENLVGTIEISRLQKLDSRKGGGGCIISHAPGTGKTLLTIVFIESFLKKFPKCCPVIVAPASMLLTWEAEFKKWRMGFSFINLNNSDLLSNEMVNGDMKHKKDLIRAMKIRSWCNGESVLGVSYNLYEKLAGNMTKNTNLEKMGNLLLDVPGLVVLDEGHTPRNQTSNIWNTLLKLKTKNRVILSGTPFQNNFRELFNTLRLVRPATAIGIQNERIFADMIQQKNQKKSRGCRSGSEDIEKLKTIISPFVHVHKGHILESKLPGLKQSVILLNPPQFQKRFIENLGNLSNTFEYEHKVALVSVHPSLLLHCSLSEKEENLAKKQKLEKVRLHPDLGVKTRFVMELIRLSISLNEKVLIFSQYIPPLELLKDQITLEFDWDDGREIMIIKGKIHQKTRQTIINGFNDPNSKVKVLLASTKCCSEGIHLIGASRVVLLDVVWNPSVERQAISRAYRLGQKKVVYTYHLMAAGTTEEEKYDRQVEKGRLAELVFSSSAVAGDQKGGGMEVNDKILQEMVDHQELKDMFKKIRTMRRILDVKYGEYGDSSLERDSEAIHGLN</sequence>
<evidence type="ECO:0000313" key="2">
    <source>
        <dbReference type="Proteomes" id="UP001055879"/>
    </source>
</evidence>
<gene>
    <name evidence="1" type="ORF">L6452_20242</name>
</gene>
<name>A0ACB9BAV4_ARCLA</name>
<evidence type="ECO:0000313" key="1">
    <source>
        <dbReference type="EMBL" id="KAI3719345.1"/>
    </source>
</evidence>
<protein>
    <submittedName>
        <fullName evidence="1">Uncharacterized protein</fullName>
    </submittedName>
</protein>
<comment type="caution">
    <text evidence="1">The sequence shown here is derived from an EMBL/GenBank/DDBJ whole genome shotgun (WGS) entry which is preliminary data.</text>
</comment>
<dbReference type="EMBL" id="CM042052">
    <property type="protein sequence ID" value="KAI3719345.1"/>
    <property type="molecule type" value="Genomic_DNA"/>
</dbReference>
<reference evidence="1 2" key="2">
    <citation type="journal article" date="2022" name="Mol. Ecol. Resour.">
        <title>The genomes of chicory, endive, great burdock and yacon provide insights into Asteraceae paleo-polyploidization history and plant inulin production.</title>
        <authorList>
            <person name="Fan W."/>
            <person name="Wang S."/>
            <person name="Wang H."/>
            <person name="Wang A."/>
            <person name="Jiang F."/>
            <person name="Liu H."/>
            <person name="Zhao H."/>
            <person name="Xu D."/>
            <person name="Zhang Y."/>
        </authorList>
    </citation>
    <scope>NUCLEOTIDE SEQUENCE [LARGE SCALE GENOMIC DNA]</scope>
    <source>
        <strain evidence="2">cv. Niubang</strain>
    </source>
</reference>
<accession>A0ACB9BAV4</accession>
<dbReference type="Proteomes" id="UP001055879">
    <property type="component" value="Linkage Group LG06"/>
</dbReference>